<dbReference type="Pfam" id="PF08000">
    <property type="entry name" value="bPH_1"/>
    <property type="match status" value="1"/>
</dbReference>
<name>A0ABU3H512_9BACL</name>
<dbReference type="Proteomes" id="UP001248709">
    <property type="component" value="Unassembled WGS sequence"/>
</dbReference>
<comment type="caution">
    <text evidence="2">The sequence shown here is derived from an EMBL/GenBank/DDBJ whole genome shotgun (WGS) entry which is preliminary data.</text>
</comment>
<dbReference type="InterPro" id="IPR012544">
    <property type="entry name" value="PHb"/>
</dbReference>
<dbReference type="Gene3D" id="2.30.29.50">
    <property type="entry name" value="Bacterial Pleckstrin homology domain"/>
    <property type="match status" value="1"/>
</dbReference>
<dbReference type="CDD" id="cd13225">
    <property type="entry name" value="PH-like_bacteria"/>
    <property type="match status" value="1"/>
</dbReference>
<keyword evidence="3" id="KW-1185">Reference proteome</keyword>
<feature type="domain" description="Bacterial Pleckstrin homology" evidence="1">
    <location>
        <begin position="3"/>
        <end position="123"/>
    </location>
</feature>
<dbReference type="PANTHER" id="PTHR35796">
    <property type="entry name" value="HYPOTHETICAL CYTOSOLIC PROTEIN"/>
    <property type="match status" value="1"/>
</dbReference>
<dbReference type="SUPFAM" id="SSF50729">
    <property type="entry name" value="PH domain-like"/>
    <property type="match status" value="1"/>
</dbReference>
<dbReference type="PANTHER" id="PTHR35796:SF3">
    <property type="entry name" value="BHLH DOMAIN-CONTAINING PROTEIN"/>
    <property type="match status" value="1"/>
</dbReference>
<protein>
    <recommendedName>
        <fullName evidence="1">Bacterial Pleckstrin homology domain-containing protein</fullName>
    </recommendedName>
</protein>
<gene>
    <name evidence="2" type="ORF">J2Z22_001439</name>
</gene>
<evidence type="ECO:0000313" key="3">
    <source>
        <dbReference type="Proteomes" id="UP001248709"/>
    </source>
</evidence>
<proteinExistence type="predicted"/>
<dbReference type="InterPro" id="IPR037063">
    <property type="entry name" value="PHb_sf"/>
</dbReference>
<evidence type="ECO:0000259" key="1">
    <source>
        <dbReference type="Pfam" id="PF08000"/>
    </source>
</evidence>
<dbReference type="EMBL" id="JAUSUY010000005">
    <property type="protein sequence ID" value="MDT3425919.1"/>
    <property type="molecule type" value="Genomic_DNA"/>
</dbReference>
<reference evidence="2 3" key="1">
    <citation type="submission" date="2023-07" db="EMBL/GenBank/DDBJ databases">
        <title>Genomic Encyclopedia of Type Strains, Phase IV (KMG-IV): sequencing the most valuable type-strain genomes for metagenomic binning, comparative biology and taxonomic classification.</title>
        <authorList>
            <person name="Goeker M."/>
        </authorList>
    </citation>
    <scope>NUCLEOTIDE SEQUENCE [LARGE SCALE GENOMIC DNA]</scope>
    <source>
        <strain evidence="2 3">T98</strain>
    </source>
</reference>
<sequence length="126" mass="14251">MAFFDGLLGNASQVDLAAARKEYGKILAPGEQIERAYRLIRDMFIFTDKRLILIDKQGMTGKKIAYHSIPYKSITHYSVETAGHFDLDAELCLFVSGNTLPLKKTFNKSVDIYEVQAVLSQYILKL</sequence>
<dbReference type="RefSeq" id="WP_025702497.1">
    <property type="nucleotide sequence ID" value="NZ_JAUSUY010000005.1"/>
</dbReference>
<organism evidence="2 3">
    <name type="scientific">Paenibacillus forsythiae</name>
    <dbReference type="NCBI Taxonomy" id="365616"/>
    <lineage>
        <taxon>Bacteria</taxon>
        <taxon>Bacillati</taxon>
        <taxon>Bacillota</taxon>
        <taxon>Bacilli</taxon>
        <taxon>Bacillales</taxon>
        <taxon>Paenibacillaceae</taxon>
        <taxon>Paenibacillus</taxon>
    </lineage>
</organism>
<evidence type="ECO:0000313" key="2">
    <source>
        <dbReference type="EMBL" id="MDT3425919.1"/>
    </source>
</evidence>
<accession>A0ABU3H512</accession>